<evidence type="ECO:0000313" key="2">
    <source>
        <dbReference type="EMBL" id="KLO06264.1"/>
    </source>
</evidence>
<feature type="compositionally biased region" description="Basic and acidic residues" evidence="1">
    <location>
        <begin position="460"/>
        <end position="469"/>
    </location>
</feature>
<gene>
    <name evidence="2" type="ORF">SCHPADRAFT_895599</name>
</gene>
<feature type="region of interest" description="Disordered" evidence="1">
    <location>
        <begin position="759"/>
        <end position="798"/>
    </location>
</feature>
<feature type="compositionally biased region" description="Polar residues" evidence="1">
    <location>
        <begin position="427"/>
        <end position="441"/>
    </location>
</feature>
<feature type="compositionally biased region" description="Basic and acidic residues" evidence="1">
    <location>
        <begin position="53"/>
        <end position="66"/>
    </location>
</feature>
<feature type="region of interest" description="Disordered" evidence="1">
    <location>
        <begin position="39"/>
        <end position="157"/>
    </location>
</feature>
<dbReference type="AlphaFoldDB" id="A0A0H2R369"/>
<feature type="region of interest" description="Disordered" evidence="1">
    <location>
        <begin position="200"/>
        <end position="501"/>
    </location>
</feature>
<feature type="compositionally biased region" description="Polar residues" evidence="1">
    <location>
        <begin position="759"/>
        <end position="770"/>
    </location>
</feature>
<protein>
    <submittedName>
        <fullName evidence="2">Uncharacterized protein</fullName>
    </submittedName>
</protein>
<feature type="compositionally biased region" description="Acidic residues" evidence="1">
    <location>
        <begin position="266"/>
        <end position="280"/>
    </location>
</feature>
<dbReference type="EMBL" id="KQ086222">
    <property type="protein sequence ID" value="KLO06264.1"/>
    <property type="molecule type" value="Genomic_DNA"/>
</dbReference>
<evidence type="ECO:0000256" key="1">
    <source>
        <dbReference type="SAM" id="MobiDB-lite"/>
    </source>
</evidence>
<sequence length="798" mass="86318">MTAPCDESRAKTFAKECVDPAILEAIKYVYPLSQEAAANPTSITADESSASGRADDRAPADFREASPDDEYPPPAADEDFNPPTFLSSRSSGRYKTNPRGPESEMDEGTMWEDLAEVRCGSKSAQQSQPPLVPELSSRPESELEVVDRRGGDGEHGEVKLKGGRMWITNYENQALLKAKQNKAMLEQFDIPATVRAVVAPSNRPVAPPPRPALQRARIMPLPRVQPERVTKSQPKSYLVPGPNDLQTPTGRIDLNDPTLPLVPFDDREEDHMDLDDDGPLPDDGSGDQSPQIPPQHASPTRDVPDTPVSVPAQSRSDVVESQISALPSVPPTSSTPSPSPAQQAPPSLCVSTRVSGAPSEEGEKLNETTPSENAPSAIPAGDVSQPIETDNGSGPGHSSQQVQASASPIVSSPPQFEHTEHAERPRSSASSPLNASQTTASILAGDPQPSTLPADDESPTLDRSKKDSDPALLPDNTPSTVCDDPTTTHPIPPLPPADDAQDLDEAALSPREKAKRLKRTAPHVGVMGRDTAPFTDITASATLQERSSNRLTVDLKTIDPLTVPASIEKHFLHLVNALSGKEENELVVDWLTFQCEYENTTAATSMNLPAAHRPKFISAWLRSKSDPSDPPQFDIKVGPLEMRKWWMKAMPDWRLAGRAIDAADAWPLSRRAPNSEPWRKARKAGPQGLVLVLFGLALWRSACTVGDSLHCEYISFLEDVAWVMSELVKDCVTFTRRERTPRVVEAEAGLVPPVNINPLNGTVPLQTSSGRESRPSAKRKQALPDAGSSRATKRGRRA</sequence>
<keyword evidence="3" id="KW-1185">Reference proteome</keyword>
<feature type="compositionally biased region" description="Acidic residues" evidence="1">
    <location>
        <begin position="67"/>
        <end position="80"/>
    </location>
</feature>
<feature type="compositionally biased region" description="Basic and acidic residues" evidence="1">
    <location>
        <begin position="417"/>
        <end position="426"/>
    </location>
</feature>
<name>A0A0H2R369_9AGAM</name>
<dbReference type="Proteomes" id="UP000053477">
    <property type="component" value="Unassembled WGS sequence"/>
</dbReference>
<feature type="compositionally biased region" description="Polar residues" evidence="1">
    <location>
        <begin position="311"/>
        <end position="323"/>
    </location>
</feature>
<evidence type="ECO:0000313" key="3">
    <source>
        <dbReference type="Proteomes" id="UP000053477"/>
    </source>
</evidence>
<feature type="compositionally biased region" description="Basic and acidic residues" evidence="1">
    <location>
        <begin position="137"/>
        <end position="157"/>
    </location>
</feature>
<feature type="compositionally biased region" description="Polar residues" evidence="1">
    <location>
        <begin position="386"/>
        <end position="414"/>
    </location>
</feature>
<feature type="compositionally biased region" description="Polar residues" evidence="1">
    <location>
        <begin position="84"/>
        <end position="94"/>
    </location>
</feature>
<reference evidence="2 3" key="1">
    <citation type="submission" date="2015-04" db="EMBL/GenBank/DDBJ databases">
        <title>Complete genome sequence of Schizopora paradoxa KUC8140, a cosmopolitan wood degrader in East Asia.</title>
        <authorList>
            <consortium name="DOE Joint Genome Institute"/>
            <person name="Min B."/>
            <person name="Park H."/>
            <person name="Jang Y."/>
            <person name="Kim J.-J."/>
            <person name="Kim K.H."/>
            <person name="Pangilinan J."/>
            <person name="Lipzen A."/>
            <person name="Riley R."/>
            <person name="Grigoriev I.V."/>
            <person name="Spatafora J.W."/>
            <person name="Choi I.-G."/>
        </authorList>
    </citation>
    <scope>NUCLEOTIDE SEQUENCE [LARGE SCALE GENOMIC DNA]</scope>
    <source>
        <strain evidence="2 3">KUC8140</strain>
    </source>
</reference>
<organism evidence="2 3">
    <name type="scientific">Schizopora paradoxa</name>
    <dbReference type="NCBI Taxonomy" id="27342"/>
    <lineage>
        <taxon>Eukaryota</taxon>
        <taxon>Fungi</taxon>
        <taxon>Dikarya</taxon>
        <taxon>Basidiomycota</taxon>
        <taxon>Agaricomycotina</taxon>
        <taxon>Agaricomycetes</taxon>
        <taxon>Hymenochaetales</taxon>
        <taxon>Schizoporaceae</taxon>
        <taxon>Schizopora</taxon>
    </lineage>
</organism>
<dbReference type="OrthoDB" id="2639353at2759"/>
<accession>A0A0H2R369</accession>
<feature type="compositionally biased region" description="Acidic residues" evidence="1">
    <location>
        <begin position="103"/>
        <end position="114"/>
    </location>
</feature>
<dbReference type="InParanoid" id="A0A0H2R369"/>
<feature type="compositionally biased region" description="Low complexity" evidence="1">
    <location>
        <begin position="324"/>
        <end position="348"/>
    </location>
</feature>
<feature type="compositionally biased region" description="Polar residues" evidence="1">
    <location>
        <begin position="39"/>
        <end position="51"/>
    </location>
</feature>
<proteinExistence type="predicted"/>